<feature type="non-terminal residue" evidence="2">
    <location>
        <position position="1"/>
    </location>
</feature>
<sequence>FGIRAAKSDISRGELNIDGYKAVTQQLADTFAFKYVAITLRESFSASYNGWSALLYDGEKYYQSKRYDISPIVDRVGGGDSFGAGLIHSLLENKDPQSAVDFAVGASCLKHTILGDFNLVTTDEVGLLLKGNTSGRVQR</sequence>
<accession>X1E9Q3</accession>
<dbReference type="EMBL" id="BART01030076">
    <property type="protein sequence ID" value="GAH13889.1"/>
    <property type="molecule type" value="Genomic_DNA"/>
</dbReference>
<proteinExistence type="predicted"/>
<comment type="caution">
    <text evidence="2">The sequence shown here is derived from an EMBL/GenBank/DDBJ whole genome shotgun (WGS) entry which is preliminary data.</text>
</comment>
<evidence type="ECO:0000259" key="1">
    <source>
        <dbReference type="Pfam" id="PF00294"/>
    </source>
</evidence>
<dbReference type="SUPFAM" id="SSF53613">
    <property type="entry name" value="Ribokinase-like"/>
    <property type="match status" value="1"/>
</dbReference>
<dbReference type="Gene3D" id="3.40.1190.20">
    <property type="match status" value="1"/>
</dbReference>
<protein>
    <recommendedName>
        <fullName evidence="1">Carbohydrate kinase PfkB domain-containing protein</fullName>
    </recommendedName>
</protein>
<dbReference type="Pfam" id="PF00294">
    <property type="entry name" value="PfkB"/>
    <property type="match status" value="1"/>
</dbReference>
<name>X1E9Q3_9ZZZZ</name>
<reference evidence="2" key="1">
    <citation type="journal article" date="2014" name="Front. Microbiol.">
        <title>High frequency of phylogenetically diverse reductive dehalogenase-homologous genes in deep subseafloor sedimentary metagenomes.</title>
        <authorList>
            <person name="Kawai M."/>
            <person name="Futagami T."/>
            <person name="Toyoda A."/>
            <person name="Takaki Y."/>
            <person name="Nishi S."/>
            <person name="Hori S."/>
            <person name="Arai W."/>
            <person name="Tsubouchi T."/>
            <person name="Morono Y."/>
            <person name="Uchiyama I."/>
            <person name="Ito T."/>
            <person name="Fujiyama A."/>
            <person name="Inagaki F."/>
            <person name="Takami H."/>
        </authorList>
    </citation>
    <scope>NUCLEOTIDE SEQUENCE</scope>
    <source>
        <strain evidence="2">Expedition CK06-06</strain>
    </source>
</reference>
<evidence type="ECO:0000313" key="2">
    <source>
        <dbReference type="EMBL" id="GAH13889.1"/>
    </source>
</evidence>
<dbReference type="AlphaFoldDB" id="X1E9Q3"/>
<organism evidence="2">
    <name type="scientific">marine sediment metagenome</name>
    <dbReference type="NCBI Taxonomy" id="412755"/>
    <lineage>
        <taxon>unclassified sequences</taxon>
        <taxon>metagenomes</taxon>
        <taxon>ecological metagenomes</taxon>
    </lineage>
</organism>
<gene>
    <name evidence="2" type="ORF">S01H4_52600</name>
</gene>
<dbReference type="InterPro" id="IPR029056">
    <property type="entry name" value="Ribokinase-like"/>
</dbReference>
<dbReference type="InterPro" id="IPR011611">
    <property type="entry name" value="PfkB_dom"/>
</dbReference>
<feature type="domain" description="Carbohydrate kinase PfkB" evidence="1">
    <location>
        <begin position="53"/>
        <end position="110"/>
    </location>
</feature>